<evidence type="ECO:0000256" key="5">
    <source>
        <dbReference type="ARBA" id="ARBA00023242"/>
    </source>
</evidence>
<dbReference type="GO" id="GO:0005737">
    <property type="term" value="C:cytoplasm"/>
    <property type="evidence" value="ECO:0007669"/>
    <property type="project" value="UniProtKB-SubCell"/>
</dbReference>
<dbReference type="Proteomes" id="UP000177622">
    <property type="component" value="Unassembled WGS sequence"/>
</dbReference>
<accession>A0A1F5LGA2</accession>
<evidence type="ECO:0000256" key="3">
    <source>
        <dbReference type="ARBA" id="ARBA00005459"/>
    </source>
</evidence>
<dbReference type="Pfam" id="PF08591">
    <property type="entry name" value="RNR_inhib"/>
    <property type="match status" value="1"/>
</dbReference>
<organism evidence="7 8">
    <name type="scientific">Penicillium arizonense</name>
    <dbReference type="NCBI Taxonomy" id="1835702"/>
    <lineage>
        <taxon>Eukaryota</taxon>
        <taxon>Fungi</taxon>
        <taxon>Dikarya</taxon>
        <taxon>Ascomycota</taxon>
        <taxon>Pezizomycotina</taxon>
        <taxon>Eurotiomycetes</taxon>
        <taxon>Eurotiomycetidae</taxon>
        <taxon>Eurotiales</taxon>
        <taxon>Aspergillaceae</taxon>
        <taxon>Penicillium</taxon>
    </lineage>
</organism>
<evidence type="ECO:0000256" key="4">
    <source>
        <dbReference type="ARBA" id="ARBA00022490"/>
    </source>
</evidence>
<comment type="subcellular location">
    <subcellularLocation>
        <location evidence="2">Cytoplasm</location>
    </subcellularLocation>
    <subcellularLocation>
        <location evidence="1">Nucleus</location>
    </subcellularLocation>
</comment>
<name>A0A1F5LGA2_PENAI</name>
<evidence type="ECO:0000313" key="8">
    <source>
        <dbReference type="Proteomes" id="UP000177622"/>
    </source>
</evidence>
<evidence type="ECO:0000256" key="6">
    <source>
        <dbReference type="SAM" id="MobiDB-lite"/>
    </source>
</evidence>
<keyword evidence="5" id="KW-0539">Nucleus</keyword>
<proteinExistence type="inferred from homology"/>
<dbReference type="GeneID" id="34576993"/>
<dbReference type="EMBL" id="LXJU01000010">
    <property type="protein sequence ID" value="OGE52238.1"/>
    <property type="molecule type" value="Genomic_DNA"/>
</dbReference>
<reference evidence="7 8" key="1">
    <citation type="journal article" date="2016" name="Sci. Rep.">
        <title>Penicillium arizonense, a new, genome sequenced fungal species, reveals a high chemical diversity in secreted metabolites.</title>
        <authorList>
            <person name="Grijseels S."/>
            <person name="Nielsen J.C."/>
            <person name="Randelovic M."/>
            <person name="Nielsen J."/>
            <person name="Nielsen K.F."/>
            <person name="Workman M."/>
            <person name="Frisvad J.C."/>
        </authorList>
    </citation>
    <scope>NUCLEOTIDE SEQUENCE [LARGE SCALE GENOMIC DNA]</scope>
    <source>
        <strain evidence="7 8">CBS 141311</strain>
    </source>
</reference>
<dbReference type="GO" id="GO:1990846">
    <property type="term" value="F:ribonucleoside-diphosphate reductase inhibitor activity"/>
    <property type="evidence" value="ECO:0007669"/>
    <property type="project" value="TreeGrafter"/>
</dbReference>
<dbReference type="RefSeq" id="XP_022487680.1">
    <property type="nucleotide sequence ID" value="XM_022632259.1"/>
</dbReference>
<protein>
    <submittedName>
        <fullName evidence="7">Uncharacterized protein</fullName>
    </submittedName>
</protein>
<sequence length="235" mass="25876">MPSLASNSTLSKKRRFQPPITGYFTTASQPVPNETPTVSHHHHYSAATFSATPVVPAKVQSSLLSVGMRVRKSVADGYRTHMAKSEEKVPHHAGVAQTPAAAPYGNSELAPFSGSTKRPFDHVEYLVNDDGDAYSIPSSSQESTSSFTGALGGQKRTLGFDSDMLDDEHYCPQSNTFNDESWQDTSSKVSQSRRILAVRRNMTQQPTMNMDDFEEASFLRRREEVDADYASMDCA</sequence>
<feature type="compositionally biased region" description="Polar residues" evidence="6">
    <location>
        <begin position="1"/>
        <end position="10"/>
    </location>
</feature>
<comment type="caution">
    <text evidence="7">The sequence shown here is derived from an EMBL/GenBank/DDBJ whole genome shotgun (WGS) entry which is preliminary data.</text>
</comment>
<comment type="similarity">
    <text evidence="3">Belongs to the DIF1/spd1 family.</text>
</comment>
<dbReference type="GO" id="GO:0008104">
    <property type="term" value="P:intracellular protein localization"/>
    <property type="evidence" value="ECO:0007669"/>
    <property type="project" value="TreeGrafter"/>
</dbReference>
<evidence type="ECO:0000256" key="1">
    <source>
        <dbReference type="ARBA" id="ARBA00004123"/>
    </source>
</evidence>
<dbReference type="PANTHER" id="PTHR28081:SF1">
    <property type="entry name" value="DAMAGE-REGULATED IMPORT FACILITATOR 1"/>
    <property type="match status" value="1"/>
</dbReference>
<keyword evidence="8" id="KW-1185">Reference proteome</keyword>
<feature type="region of interest" description="Disordered" evidence="6">
    <location>
        <begin position="1"/>
        <end position="39"/>
    </location>
</feature>
<dbReference type="AlphaFoldDB" id="A0A1F5LGA2"/>
<gene>
    <name evidence="7" type="ORF">PENARI_c010G05667</name>
</gene>
<dbReference type="GO" id="GO:0005634">
    <property type="term" value="C:nucleus"/>
    <property type="evidence" value="ECO:0007669"/>
    <property type="project" value="UniProtKB-SubCell"/>
</dbReference>
<evidence type="ECO:0000256" key="2">
    <source>
        <dbReference type="ARBA" id="ARBA00004496"/>
    </source>
</evidence>
<dbReference type="InterPro" id="IPR013900">
    <property type="entry name" value="RNR_inhibitor"/>
</dbReference>
<evidence type="ECO:0000313" key="7">
    <source>
        <dbReference type="EMBL" id="OGE52238.1"/>
    </source>
</evidence>
<dbReference type="OrthoDB" id="4072855at2759"/>
<keyword evidence="4" id="KW-0963">Cytoplasm</keyword>
<feature type="compositionally biased region" description="Polar residues" evidence="6">
    <location>
        <begin position="23"/>
        <end position="38"/>
    </location>
</feature>
<dbReference type="PANTHER" id="PTHR28081">
    <property type="entry name" value="DAMAGE-REGULATED IMPORT FACILITATOR 1-RELATED"/>
    <property type="match status" value="1"/>
</dbReference>